<feature type="domain" description="C2H2-type" evidence="3">
    <location>
        <begin position="702"/>
        <end position="723"/>
    </location>
</feature>
<dbReference type="InterPro" id="IPR021842">
    <property type="entry name" value="DUF3435"/>
</dbReference>
<dbReference type="PROSITE" id="PS00028">
    <property type="entry name" value="ZINC_FINGER_C2H2_1"/>
    <property type="match status" value="1"/>
</dbReference>
<organism evidence="4 5">
    <name type="scientific">Lentithecium fluviatile CBS 122367</name>
    <dbReference type="NCBI Taxonomy" id="1168545"/>
    <lineage>
        <taxon>Eukaryota</taxon>
        <taxon>Fungi</taxon>
        <taxon>Dikarya</taxon>
        <taxon>Ascomycota</taxon>
        <taxon>Pezizomycotina</taxon>
        <taxon>Dothideomycetes</taxon>
        <taxon>Pleosporomycetidae</taxon>
        <taxon>Pleosporales</taxon>
        <taxon>Massarineae</taxon>
        <taxon>Lentitheciaceae</taxon>
        <taxon>Lentithecium</taxon>
    </lineage>
</organism>
<protein>
    <submittedName>
        <fullName evidence="4">C2H2 finger domain protein</fullName>
    </submittedName>
</protein>
<feature type="region of interest" description="Disordered" evidence="2">
    <location>
        <begin position="614"/>
        <end position="635"/>
    </location>
</feature>
<dbReference type="AlphaFoldDB" id="A0A6G1J5L5"/>
<dbReference type="OrthoDB" id="4485682at2759"/>
<reference evidence="4" key="1">
    <citation type="journal article" date="2020" name="Stud. Mycol.">
        <title>101 Dothideomycetes genomes: a test case for predicting lifestyles and emergence of pathogens.</title>
        <authorList>
            <person name="Haridas S."/>
            <person name="Albert R."/>
            <person name="Binder M."/>
            <person name="Bloem J."/>
            <person name="Labutti K."/>
            <person name="Salamov A."/>
            <person name="Andreopoulos B."/>
            <person name="Baker S."/>
            <person name="Barry K."/>
            <person name="Bills G."/>
            <person name="Bluhm B."/>
            <person name="Cannon C."/>
            <person name="Castanera R."/>
            <person name="Culley D."/>
            <person name="Daum C."/>
            <person name="Ezra D."/>
            <person name="Gonzalez J."/>
            <person name="Henrissat B."/>
            <person name="Kuo A."/>
            <person name="Liang C."/>
            <person name="Lipzen A."/>
            <person name="Lutzoni F."/>
            <person name="Magnuson J."/>
            <person name="Mondo S."/>
            <person name="Nolan M."/>
            <person name="Ohm R."/>
            <person name="Pangilinan J."/>
            <person name="Park H.-J."/>
            <person name="Ramirez L."/>
            <person name="Alfaro M."/>
            <person name="Sun H."/>
            <person name="Tritt A."/>
            <person name="Yoshinaga Y."/>
            <person name="Zwiers L.-H."/>
            <person name="Turgeon B."/>
            <person name="Goodwin S."/>
            <person name="Spatafora J."/>
            <person name="Crous P."/>
            <person name="Grigoriev I."/>
        </authorList>
    </citation>
    <scope>NUCLEOTIDE SEQUENCE</scope>
    <source>
        <strain evidence="4">CBS 122367</strain>
    </source>
</reference>
<dbReference type="Proteomes" id="UP000799291">
    <property type="component" value="Unassembled WGS sequence"/>
</dbReference>
<evidence type="ECO:0000313" key="5">
    <source>
        <dbReference type="Proteomes" id="UP000799291"/>
    </source>
</evidence>
<sequence length="727" mass="84011">MRRRSPVDSSSDESEYTGSGVDDGLESDTDLTDVDTCTDEDDEQCEGAEGEAWLSPDEDHPPEHYLQQLETFDEREYTKEDYKDSSTRLLDRMEDQWNQCWTFLEQDHLHDYATVSVGTLYTFFDWLLEHRRGKGGRRRRGTKYASSLGTYWKVFRLVYERATGVRLDGKMNRSMHKVLRKLAKKHSLKKVGRDKACMYVEDQTLVLQTNLVTTEKRYPHGRCRIQAQFYLQIGGFTVNRPGAILGLCYRHIRVTLLRDPEGGPHRVLLEFTFEFTKEFLGIKDMNTFPLPEIIYDESLIFSPHVLLLGMLFHDRAFAAYNLTSPEELSKLHIPPGRNELPLRLSRELDNIPVLRKAVKTPTGWIISPNEPLPYSTLLPWIRALGQITGFEQVTRPYSLRYAGGKAFNENGNVSEAMQNLMMGHASIGTFLKHYLSRRVRVDTQAVVRGIQPQDALMRAACTMSRSIDHRRPRRLTPEQSASVNDHPTVRSLLDRRERLKRALKNATKHPKYQELNRRINREKQRQRHALLQKVKEHWEYEQPVRDVEQQLTSTEIKDDHKVGYSTLLPAQKELVDAILARPGLTLEEEIRRRNTAISAVMRYCGIEEGGMHLSRPKRSSGRITPPGKSEESTQLDLDEKALEAAKVAVYKETRPRICFVCLGNENLPTELRTYSFYTSVDLSKHFKRKHLQHIKEGDELRCNLCQVCLDSKMHLRRHALDVHGTVS</sequence>
<keyword evidence="1" id="KW-0175">Coiled coil</keyword>
<dbReference type="PANTHER" id="PTHR37535:SF2">
    <property type="entry name" value="FINGER DOMAIN PROTEIN, PUTATIVE (AFU_ORTHOLOGUE AFUA_6G09300)-RELATED"/>
    <property type="match status" value="1"/>
</dbReference>
<name>A0A6G1J5L5_9PLEO</name>
<gene>
    <name evidence="4" type="ORF">K458DRAFT_336374</name>
</gene>
<accession>A0A6G1J5L5</accession>
<dbReference type="Pfam" id="PF11917">
    <property type="entry name" value="DUF3435"/>
    <property type="match status" value="1"/>
</dbReference>
<dbReference type="EMBL" id="MU005578">
    <property type="protein sequence ID" value="KAF2685708.1"/>
    <property type="molecule type" value="Genomic_DNA"/>
</dbReference>
<evidence type="ECO:0000259" key="3">
    <source>
        <dbReference type="PROSITE" id="PS00028"/>
    </source>
</evidence>
<feature type="coiled-coil region" evidence="1">
    <location>
        <begin position="489"/>
        <end position="532"/>
    </location>
</feature>
<feature type="region of interest" description="Disordered" evidence="2">
    <location>
        <begin position="1"/>
        <end position="63"/>
    </location>
</feature>
<proteinExistence type="predicted"/>
<feature type="compositionally biased region" description="Acidic residues" evidence="2">
    <location>
        <begin position="23"/>
        <end position="49"/>
    </location>
</feature>
<keyword evidence="5" id="KW-1185">Reference proteome</keyword>
<evidence type="ECO:0000256" key="1">
    <source>
        <dbReference type="SAM" id="Coils"/>
    </source>
</evidence>
<dbReference type="PANTHER" id="PTHR37535">
    <property type="entry name" value="FLUG DOMAIN PROTEIN"/>
    <property type="match status" value="1"/>
</dbReference>
<dbReference type="InterPro" id="IPR013087">
    <property type="entry name" value="Znf_C2H2_type"/>
</dbReference>
<evidence type="ECO:0000256" key="2">
    <source>
        <dbReference type="SAM" id="MobiDB-lite"/>
    </source>
</evidence>
<evidence type="ECO:0000313" key="4">
    <source>
        <dbReference type="EMBL" id="KAF2685708.1"/>
    </source>
</evidence>